<keyword evidence="1" id="KW-1133">Transmembrane helix</keyword>
<keyword evidence="3" id="KW-1185">Reference proteome</keyword>
<evidence type="ECO:0000256" key="1">
    <source>
        <dbReference type="SAM" id="Phobius"/>
    </source>
</evidence>
<feature type="transmembrane region" description="Helical" evidence="1">
    <location>
        <begin position="181"/>
        <end position="200"/>
    </location>
</feature>
<feature type="transmembrane region" description="Helical" evidence="1">
    <location>
        <begin position="102"/>
        <end position="124"/>
    </location>
</feature>
<evidence type="ECO:0000313" key="2">
    <source>
        <dbReference type="EMBL" id="CAJ0587565.1"/>
    </source>
</evidence>
<accession>A0AA36DHY3</accession>
<feature type="transmembrane region" description="Helical" evidence="1">
    <location>
        <begin position="39"/>
        <end position="60"/>
    </location>
</feature>
<evidence type="ECO:0000313" key="3">
    <source>
        <dbReference type="Proteomes" id="UP001177023"/>
    </source>
</evidence>
<feature type="non-terminal residue" evidence="2">
    <location>
        <position position="1"/>
    </location>
</feature>
<sequence length="217" mass="24327">MEDIAFMSAVAEVGFTAAAYSQMPGGISVGFSSLNTNNFVFFLTLAHAVTGRALLQYRLGRSTIMEKVNDHAIRHFLAVLSLGMSYMSLIQSGNWPSLSSTLLMTIQGVYILTGIVSAIFTYMPRLFPDAMLSQFLQAHMWFGKVFWWIHSIQVIYTHYHFGKKAGSLGCWMWCAEGFQTLYHMALICTVISSFSIHYVLTNRPPPHVHLKEAAKEA</sequence>
<proteinExistence type="predicted"/>
<keyword evidence="1" id="KW-0472">Membrane</keyword>
<reference evidence="2" key="1">
    <citation type="submission" date="2023-06" db="EMBL/GenBank/DDBJ databases">
        <authorList>
            <person name="Delattre M."/>
        </authorList>
    </citation>
    <scope>NUCLEOTIDE SEQUENCE</scope>
    <source>
        <strain evidence="2">AF72</strain>
    </source>
</reference>
<keyword evidence="1" id="KW-0812">Transmembrane</keyword>
<feature type="transmembrane region" description="Helical" evidence="1">
    <location>
        <begin position="145"/>
        <end position="161"/>
    </location>
</feature>
<dbReference type="AlphaFoldDB" id="A0AA36DHY3"/>
<dbReference type="Proteomes" id="UP001177023">
    <property type="component" value="Unassembled WGS sequence"/>
</dbReference>
<organism evidence="2 3">
    <name type="scientific">Mesorhabditis spiculigera</name>
    <dbReference type="NCBI Taxonomy" id="96644"/>
    <lineage>
        <taxon>Eukaryota</taxon>
        <taxon>Metazoa</taxon>
        <taxon>Ecdysozoa</taxon>
        <taxon>Nematoda</taxon>
        <taxon>Chromadorea</taxon>
        <taxon>Rhabditida</taxon>
        <taxon>Rhabditina</taxon>
        <taxon>Rhabditomorpha</taxon>
        <taxon>Rhabditoidea</taxon>
        <taxon>Rhabditidae</taxon>
        <taxon>Mesorhabditinae</taxon>
        <taxon>Mesorhabditis</taxon>
    </lineage>
</organism>
<comment type="caution">
    <text evidence="2">The sequence shown here is derived from an EMBL/GenBank/DDBJ whole genome shotgun (WGS) entry which is preliminary data.</text>
</comment>
<name>A0AA36DHY3_9BILA</name>
<gene>
    <name evidence="2" type="ORF">MSPICULIGERA_LOCUS25524</name>
</gene>
<protein>
    <submittedName>
        <fullName evidence="2">Uncharacterized protein</fullName>
    </submittedName>
</protein>
<dbReference type="EMBL" id="CATQJA010002710">
    <property type="protein sequence ID" value="CAJ0587565.1"/>
    <property type="molecule type" value="Genomic_DNA"/>
</dbReference>
<feature type="transmembrane region" description="Helical" evidence="1">
    <location>
        <begin position="72"/>
        <end position="90"/>
    </location>
</feature>